<gene>
    <name evidence="1" type="ORF">DFP76_10568</name>
</gene>
<accession>A0A366CZG6</accession>
<dbReference type="AlphaFoldDB" id="A0A366CZG6"/>
<comment type="caution">
    <text evidence="1">The sequence shown here is derived from an EMBL/GenBank/DDBJ whole genome shotgun (WGS) entry which is preliminary data.</text>
</comment>
<dbReference type="Proteomes" id="UP000252086">
    <property type="component" value="Unassembled WGS sequence"/>
</dbReference>
<sequence>MRWLDRDKPNTLGALGWRIINDQITYLTASSADAGWTGVGNTGRICESLQTGVVPSFQGGGESNAAMMRQIRMLSAKDKGFAWLFADLSRMQKLCLFAAVLAEGRKTTQGKPLSNARIAASLPVFSAELRIGPAHKSMSEKTFANNVAEGRKRFIKRLEKELISLVRNKQTTKAIA</sequence>
<proteinExistence type="predicted"/>
<dbReference type="RefSeq" id="WP_113874571.1">
    <property type="nucleotide sequence ID" value="NZ_QNRF01000005.1"/>
</dbReference>
<reference evidence="1 2" key="1">
    <citation type="submission" date="2018-06" db="EMBL/GenBank/DDBJ databases">
        <title>Genomic Encyclopedia of Type Strains, Phase III (KMG-III): the genomes of soil and plant-associated and newly described type strains.</title>
        <authorList>
            <person name="Whitman W."/>
        </authorList>
    </citation>
    <scope>NUCLEOTIDE SEQUENCE [LARGE SCALE GENOMIC DNA]</scope>
    <source>
        <strain evidence="1 2">CECT 7732</strain>
    </source>
</reference>
<evidence type="ECO:0000313" key="1">
    <source>
        <dbReference type="EMBL" id="RBO82604.1"/>
    </source>
</evidence>
<name>A0A366CZG6_9GAMM</name>
<keyword evidence="2" id="KW-1185">Reference proteome</keyword>
<protein>
    <submittedName>
        <fullName evidence="1">Uncharacterized protein</fullName>
    </submittedName>
</protein>
<dbReference type="EMBL" id="QNRF01000005">
    <property type="protein sequence ID" value="RBO82604.1"/>
    <property type="molecule type" value="Genomic_DNA"/>
</dbReference>
<organism evidence="1 2">
    <name type="scientific">Marinomonas aquiplantarum</name>
    <dbReference type="NCBI Taxonomy" id="491951"/>
    <lineage>
        <taxon>Bacteria</taxon>
        <taxon>Pseudomonadati</taxon>
        <taxon>Pseudomonadota</taxon>
        <taxon>Gammaproteobacteria</taxon>
        <taxon>Oceanospirillales</taxon>
        <taxon>Oceanospirillaceae</taxon>
        <taxon>Marinomonas</taxon>
    </lineage>
</organism>
<dbReference type="OrthoDB" id="6102648at2"/>
<evidence type="ECO:0000313" key="2">
    <source>
        <dbReference type="Proteomes" id="UP000252086"/>
    </source>
</evidence>